<sequence>MCSCLSFILENPSLNQKWMSFGHFISVVFNAFHSCCQHLPGAEIELLFPLNEELYPPQSQIVPRNHTIVTNTDDSSNKLLNNSKVRGNLRRRNISESHSGVGYSANAQHTVGETLSGKHTNTCERDSGGDVHTNSHLLHAAEAMKQENEIDQLNTARQNELTVAVLNEGNDIFSLHSHQGSKWVNQDSMLVWQNFIPSECATLCAVFDGHGPDGHHISKRLRENLPGILASCWRSARFSSFAARSNHGYVDQSDNEHLWLWEEAFHRAFKLMDRQLLGDEDVDCVNSGSTALTLVRQGDDIMIANVGDSRAVLAVRFADSLIPLQLSVDLTPNLPREADRILRCKGRVLALRKDPFVKRVWLPHDNSPGLAMARAFGDYVLKEYGVISTPEVTHRHISKNDKFVVIATDGVWNVLSNEVVVNTVNDAPRRCDAAQAVVDTAARAWKEKHPDDKMDDCSVVCLFLDSEYSRPIQASSSSSD</sequence>
<keyword evidence="3" id="KW-1185">Reference proteome</keyword>
<dbReference type="SMART" id="SM00332">
    <property type="entry name" value="PP2Cc"/>
    <property type="match status" value="1"/>
</dbReference>
<dbReference type="PANTHER" id="PTHR47992">
    <property type="entry name" value="PROTEIN PHOSPHATASE"/>
    <property type="match status" value="1"/>
</dbReference>
<dbReference type="EMBL" id="CM035423">
    <property type="protein sequence ID" value="KAH7365695.1"/>
    <property type="molecule type" value="Genomic_DNA"/>
</dbReference>
<dbReference type="Gene3D" id="3.60.40.10">
    <property type="entry name" value="PPM-type phosphatase domain"/>
    <property type="match status" value="1"/>
</dbReference>
<dbReference type="AlphaFoldDB" id="A0A8T2SP32"/>
<reference evidence="2" key="1">
    <citation type="submission" date="2021-08" db="EMBL/GenBank/DDBJ databases">
        <title>WGS assembly of Ceratopteris richardii.</title>
        <authorList>
            <person name="Marchant D.B."/>
            <person name="Chen G."/>
            <person name="Jenkins J."/>
            <person name="Shu S."/>
            <person name="Leebens-Mack J."/>
            <person name="Grimwood J."/>
            <person name="Schmutz J."/>
            <person name="Soltis P."/>
            <person name="Soltis D."/>
            <person name="Chen Z.-H."/>
        </authorList>
    </citation>
    <scope>NUCLEOTIDE SEQUENCE</scope>
    <source>
        <strain evidence="2">Whitten #5841</strain>
        <tissue evidence="2">Leaf</tissue>
    </source>
</reference>
<dbReference type="Pfam" id="PF00481">
    <property type="entry name" value="PP2C"/>
    <property type="match status" value="1"/>
</dbReference>
<evidence type="ECO:0000313" key="3">
    <source>
        <dbReference type="Proteomes" id="UP000825935"/>
    </source>
</evidence>
<gene>
    <name evidence="2" type="ORF">KP509_18G041000</name>
</gene>
<proteinExistence type="predicted"/>
<evidence type="ECO:0000259" key="1">
    <source>
        <dbReference type="PROSITE" id="PS51746"/>
    </source>
</evidence>
<dbReference type="PROSITE" id="PS51746">
    <property type="entry name" value="PPM_2"/>
    <property type="match status" value="1"/>
</dbReference>
<organism evidence="2 3">
    <name type="scientific">Ceratopteris richardii</name>
    <name type="common">Triangle waterfern</name>
    <dbReference type="NCBI Taxonomy" id="49495"/>
    <lineage>
        <taxon>Eukaryota</taxon>
        <taxon>Viridiplantae</taxon>
        <taxon>Streptophyta</taxon>
        <taxon>Embryophyta</taxon>
        <taxon>Tracheophyta</taxon>
        <taxon>Polypodiopsida</taxon>
        <taxon>Polypodiidae</taxon>
        <taxon>Polypodiales</taxon>
        <taxon>Pteridineae</taxon>
        <taxon>Pteridaceae</taxon>
        <taxon>Parkerioideae</taxon>
        <taxon>Ceratopteris</taxon>
    </lineage>
</organism>
<feature type="domain" description="PPM-type phosphatase" evidence="1">
    <location>
        <begin position="172"/>
        <end position="464"/>
    </location>
</feature>
<dbReference type="GO" id="GO:0004722">
    <property type="term" value="F:protein serine/threonine phosphatase activity"/>
    <property type="evidence" value="ECO:0007669"/>
    <property type="project" value="InterPro"/>
</dbReference>
<name>A0A8T2SP32_CERRI</name>
<dbReference type="Proteomes" id="UP000825935">
    <property type="component" value="Chromosome 18"/>
</dbReference>
<dbReference type="OrthoDB" id="10264738at2759"/>
<dbReference type="InterPro" id="IPR015655">
    <property type="entry name" value="PP2C"/>
</dbReference>
<evidence type="ECO:0000313" key="2">
    <source>
        <dbReference type="EMBL" id="KAH7365695.1"/>
    </source>
</evidence>
<protein>
    <recommendedName>
        <fullName evidence="1">PPM-type phosphatase domain-containing protein</fullName>
    </recommendedName>
</protein>
<accession>A0A8T2SP32</accession>
<dbReference type="InterPro" id="IPR036457">
    <property type="entry name" value="PPM-type-like_dom_sf"/>
</dbReference>
<comment type="caution">
    <text evidence="2">The sequence shown here is derived from an EMBL/GenBank/DDBJ whole genome shotgun (WGS) entry which is preliminary data.</text>
</comment>
<dbReference type="CDD" id="cd00143">
    <property type="entry name" value="PP2Cc"/>
    <property type="match status" value="1"/>
</dbReference>
<dbReference type="InterPro" id="IPR001932">
    <property type="entry name" value="PPM-type_phosphatase-like_dom"/>
</dbReference>
<dbReference type="SUPFAM" id="SSF81606">
    <property type="entry name" value="PP2C-like"/>
    <property type="match status" value="1"/>
</dbReference>